<name>A0A9J6ACE7_SOLCO</name>
<dbReference type="Proteomes" id="UP000824120">
    <property type="component" value="Chromosome 2"/>
</dbReference>
<dbReference type="AlphaFoldDB" id="A0A9J6ACE7"/>
<proteinExistence type="predicted"/>
<protein>
    <submittedName>
        <fullName evidence="2">Uncharacterized protein</fullName>
    </submittedName>
</protein>
<gene>
    <name evidence="2" type="ORF">H5410_007551</name>
</gene>
<keyword evidence="3" id="KW-1185">Reference proteome</keyword>
<feature type="region of interest" description="Disordered" evidence="1">
    <location>
        <begin position="69"/>
        <end position="117"/>
    </location>
</feature>
<organism evidence="2 3">
    <name type="scientific">Solanum commersonii</name>
    <name type="common">Commerson's wild potato</name>
    <name type="synonym">Commerson's nightshade</name>
    <dbReference type="NCBI Taxonomy" id="4109"/>
    <lineage>
        <taxon>Eukaryota</taxon>
        <taxon>Viridiplantae</taxon>
        <taxon>Streptophyta</taxon>
        <taxon>Embryophyta</taxon>
        <taxon>Tracheophyta</taxon>
        <taxon>Spermatophyta</taxon>
        <taxon>Magnoliopsida</taxon>
        <taxon>eudicotyledons</taxon>
        <taxon>Gunneridae</taxon>
        <taxon>Pentapetalae</taxon>
        <taxon>asterids</taxon>
        <taxon>lamiids</taxon>
        <taxon>Solanales</taxon>
        <taxon>Solanaceae</taxon>
        <taxon>Solanoideae</taxon>
        <taxon>Solaneae</taxon>
        <taxon>Solanum</taxon>
    </lineage>
</organism>
<feature type="compositionally biased region" description="Basic residues" evidence="1">
    <location>
        <begin position="108"/>
        <end position="117"/>
    </location>
</feature>
<accession>A0A9J6ACE7</accession>
<comment type="caution">
    <text evidence="2">The sequence shown here is derived from an EMBL/GenBank/DDBJ whole genome shotgun (WGS) entry which is preliminary data.</text>
</comment>
<evidence type="ECO:0000256" key="1">
    <source>
        <dbReference type="SAM" id="MobiDB-lite"/>
    </source>
</evidence>
<dbReference type="EMBL" id="JACXVP010000002">
    <property type="protein sequence ID" value="KAG5622333.1"/>
    <property type="molecule type" value="Genomic_DNA"/>
</dbReference>
<reference evidence="2 3" key="1">
    <citation type="submission" date="2020-09" db="EMBL/GenBank/DDBJ databases">
        <title>De no assembly of potato wild relative species, Solanum commersonii.</title>
        <authorList>
            <person name="Cho K."/>
        </authorList>
    </citation>
    <scope>NUCLEOTIDE SEQUENCE [LARGE SCALE GENOMIC DNA]</scope>
    <source>
        <strain evidence="2">LZ3.2</strain>
        <tissue evidence="2">Leaf</tissue>
    </source>
</reference>
<evidence type="ECO:0000313" key="2">
    <source>
        <dbReference type="EMBL" id="KAG5622333.1"/>
    </source>
</evidence>
<evidence type="ECO:0000313" key="3">
    <source>
        <dbReference type="Proteomes" id="UP000824120"/>
    </source>
</evidence>
<sequence>MKNKNYYTSISGEDGFREVSGKKGKQKQGKIFGVVMMNPILMIKRKNFTSCGRERKNATNETTNNVYVGEQQQRSGKRTNIRAINKNKNDNKRLIGMIKPIQGEKYYRNKKPQKHPG</sequence>